<dbReference type="FunFam" id="3.30.565.10:FF:000006">
    <property type="entry name" value="Sensor histidine kinase WalK"/>
    <property type="match status" value="1"/>
</dbReference>
<evidence type="ECO:0000313" key="8">
    <source>
        <dbReference type="EMBL" id="AZQ61371.1"/>
    </source>
</evidence>
<dbReference type="EMBL" id="CP034562">
    <property type="protein sequence ID" value="AZQ61371.1"/>
    <property type="molecule type" value="Genomic_DNA"/>
</dbReference>
<evidence type="ECO:0000256" key="5">
    <source>
        <dbReference type="ARBA" id="ARBA00022777"/>
    </source>
</evidence>
<keyword evidence="9" id="KW-1185">Reference proteome</keyword>
<dbReference type="GO" id="GO:0000155">
    <property type="term" value="F:phosphorelay sensor kinase activity"/>
    <property type="evidence" value="ECO:0007669"/>
    <property type="project" value="InterPro"/>
</dbReference>
<name>A0A3S9NZL7_9BACT</name>
<feature type="transmembrane region" description="Helical" evidence="6">
    <location>
        <begin position="6"/>
        <end position="28"/>
    </location>
</feature>
<dbReference type="Pfam" id="PF00512">
    <property type="entry name" value="HisKA"/>
    <property type="match status" value="1"/>
</dbReference>
<dbReference type="AlphaFoldDB" id="A0A3S9NZL7"/>
<dbReference type="InterPro" id="IPR005467">
    <property type="entry name" value="His_kinase_dom"/>
</dbReference>
<keyword evidence="6" id="KW-1133">Transmembrane helix</keyword>
<dbReference type="KEGG" id="fll:EI427_03770"/>
<accession>A0A3S9NZL7</accession>
<dbReference type="InterPro" id="IPR003661">
    <property type="entry name" value="HisK_dim/P_dom"/>
</dbReference>
<dbReference type="Gene3D" id="3.30.565.10">
    <property type="entry name" value="Histidine kinase-like ATPase, C-terminal domain"/>
    <property type="match status" value="1"/>
</dbReference>
<evidence type="ECO:0000256" key="4">
    <source>
        <dbReference type="ARBA" id="ARBA00022679"/>
    </source>
</evidence>
<dbReference type="SMART" id="SM00388">
    <property type="entry name" value="HisKA"/>
    <property type="match status" value="1"/>
</dbReference>
<sequence>MTRRRLITIITLMCIAMFGLASLQYYWIKEAITERKGHFEQEIGETLTNVVKRLEQQEVLQVTKRFLDDISVTNSNVAVHYDSAKQQAYWTSKQNINISQTISSDKLAKQGIAYKVQEKAEIKKSGTATKTVLSDIEGSKYGINDSTNSGSTLVSNITNDSTARKRLDIAMDLIMKKTDLVNQVVSEMIMAENTMLQDRVNFEMLDSLLIQEMESKGIKTNYEFAVVQKEGDRETVIMSSNVEKNAEIIKSNYHITLFPKDLFDNSNTLYLQIPQENKFLISKMRFVLFSSLGFILLTLLTFIFAARTIIEQKRISEITNDFISNMTHELKTPISTVALATEALLDPDIQKMPSITGRYLGIIKDENQRLSRQVERVLQIARIERGDLKLRKSEVNMHKIMQNAFDNTLIKIEDRGGKLSFNWAAGDTIVKGDELHLSNIIFNLLDNANKYSPDTPKIDLSAVCKKDMLEIRIKDEGQGIPKEHISKIFDKFYRVPTGNVHNVKGFGLGLSYVKNIVEAHDGTIKCKSELEKGSEFIIQLPISQDGQN</sequence>
<evidence type="ECO:0000256" key="6">
    <source>
        <dbReference type="SAM" id="Phobius"/>
    </source>
</evidence>
<dbReference type="SMART" id="SM00387">
    <property type="entry name" value="HATPase_c"/>
    <property type="match status" value="1"/>
</dbReference>
<dbReference type="InterPro" id="IPR003594">
    <property type="entry name" value="HATPase_dom"/>
</dbReference>
<dbReference type="SUPFAM" id="SSF55874">
    <property type="entry name" value="ATPase domain of HSP90 chaperone/DNA topoisomerase II/histidine kinase"/>
    <property type="match status" value="1"/>
</dbReference>
<dbReference type="RefSeq" id="WP_126611781.1">
    <property type="nucleotide sequence ID" value="NZ_CP034562.1"/>
</dbReference>
<dbReference type="PANTHER" id="PTHR43547:SF2">
    <property type="entry name" value="HYBRID SIGNAL TRANSDUCTION HISTIDINE KINASE C"/>
    <property type="match status" value="1"/>
</dbReference>
<reference evidence="8 9" key="1">
    <citation type="submission" date="2018-12" db="EMBL/GenBank/DDBJ databases">
        <title>Flammeovirga pectinis sp. nov., isolated from the gut of the Korean scallop, Patinopecten yessoensis.</title>
        <authorList>
            <person name="Bae J.-W."/>
            <person name="Jeong Y.-S."/>
            <person name="Kang W."/>
        </authorList>
    </citation>
    <scope>NUCLEOTIDE SEQUENCE [LARGE SCALE GENOMIC DNA]</scope>
    <source>
        <strain evidence="8 9">L12M1</strain>
    </source>
</reference>
<dbReference type="EC" id="2.7.13.3" evidence="2"/>
<keyword evidence="4" id="KW-0808">Transferase</keyword>
<evidence type="ECO:0000313" key="9">
    <source>
        <dbReference type="Proteomes" id="UP000267268"/>
    </source>
</evidence>
<dbReference type="InterPro" id="IPR036097">
    <property type="entry name" value="HisK_dim/P_sf"/>
</dbReference>
<dbReference type="Pfam" id="PF02518">
    <property type="entry name" value="HATPase_c"/>
    <property type="match status" value="1"/>
</dbReference>
<dbReference type="Proteomes" id="UP000267268">
    <property type="component" value="Chromosome 1"/>
</dbReference>
<dbReference type="OrthoDB" id="1933776at2"/>
<dbReference type="Gene3D" id="1.10.287.130">
    <property type="match status" value="1"/>
</dbReference>
<protein>
    <recommendedName>
        <fullName evidence="2">histidine kinase</fullName>
        <ecNumber evidence="2">2.7.13.3</ecNumber>
    </recommendedName>
</protein>
<gene>
    <name evidence="8" type="ORF">EI427_03770</name>
</gene>
<keyword evidence="6" id="KW-0812">Transmembrane</keyword>
<dbReference type="CDD" id="cd00075">
    <property type="entry name" value="HATPase"/>
    <property type="match status" value="1"/>
</dbReference>
<dbReference type="PANTHER" id="PTHR43547">
    <property type="entry name" value="TWO-COMPONENT HISTIDINE KINASE"/>
    <property type="match status" value="1"/>
</dbReference>
<feature type="domain" description="Histidine kinase" evidence="7">
    <location>
        <begin position="325"/>
        <end position="544"/>
    </location>
</feature>
<keyword evidence="6" id="KW-0472">Membrane</keyword>
<dbReference type="SUPFAM" id="SSF47384">
    <property type="entry name" value="Homodimeric domain of signal transducing histidine kinase"/>
    <property type="match status" value="1"/>
</dbReference>
<dbReference type="CDD" id="cd00082">
    <property type="entry name" value="HisKA"/>
    <property type="match status" value="1"/>
</dbReference>
<keyword evidence="5" id="KW-0418">Kinase</keyword>
<evidence type="ECO:0000256" key="3">
    <source>
        <dbReference type="ARBA" id="ARBA00022553"/>
    </source>
</evidence>
<evidence type="ECO:0000259" key="7">
    <source>
        <dbReference type="PROSITE" id="PS50109"/>
    </source>
</evidence>
<comment type="catalytic activity">
    <reaction evidence="1">
        <text>ATP + protein L-histidine = ADP + protein N-phospho-L-histidine.</text>
        <dbReference type="EC" id="2.7.13.3"/>
    </reaction>
</comment>
<keyword evidence="3" id="KW-0597">Phosphoprotein</keyword>
<proteinExistence type="predicted"/>
<evidence type="ECO:0000256" key="2">
    <source>
        <dbReference type="ARBA" id="ARBA00012438"/>
    </source>
</evidence>
<dbReference type="PROSITE" id="PS50109">
    <property type="entry name" value="HIS_KIN"/>
    <property type="match status" value="1"/>
</dbReference>
<dbReference type="InterPro" id="IPR036890">
    <property type="entry name" value="HATPase_C_sf"/>
</dbReference>
<evidence type="ECO:0000256" key="1">
    <source>
        <dbReference type="ARBA" id="ARBA00000085"/>
    </source>
</evidence>
<organism evidence="8 9">
    <name type="scientific">Flammeovirga pectinis</name>
    <dbReference type="NCBI Taxonomy" id="2494373"/>
    <lineage>
        <taxon>Bacteria</taxon>
        <taxon>Pseudomonadati</taxon>
        <taxon>Bacteroidota</taxon>
        <taxon>Cytophagia</taxon>
        <taxon>Cytophagales</taxon>
        <taxon>Flammeovirgaceae</taxon>
        <taxon>Flammeovirga</taxon>
    </lineage>
</organism>
<dbReference type="PRINTS" id="PR00344">
    <property type="entry name" value="BCTRLSENSOR"/>
</dbReference>
<feature type="transmembrane region" description="Helical" evidence="6">
    <location>
        <begin position="286"/>
        <end position="306"/>
    </location>
</feature>
<dbReference type="InterPro" id="IPR004358">
    <property type="entry name" value="Sig_transdc_His_kin-like_C"/>
</dbReference>